<dbReference type="HOGENOM" id="CLU_068913_0_0_1"/>
<evidence type="ECO:0000313" key="2">
    <source>
        <dbReference type="EMBL" id="EPS35763.1"/>
    </source>
</evidence>
<proteinExistence type="predicted"/>
<organism evidence="2 3">
    <name type="scientific">Dactylellina haptotyla (strain CBS 200.50)</name>
    <name type="common">Nematode-trapping fungus</name>
    <name type="synonym">Monacrosporium haptotylum</name>
    <dbReference type="NCBI Taxonomy" id="1284197"/>
    <lineage>
        <taxon>Eukaryota</taxon>
        <taxon>Fungi</taxon>
        <taxon>Dikarya</taxon>
        <taxon>Ascomycota</taxon>
        <taxon>Pezizomycotina</taxon>
        <taxon>Orbiliomycetes</taxon>
        <taxon>Orbiliales</taxon>
        <taxon>Orbiliaceae</taxon>
        <taxon>Dactylellina</taxon>
    </lineage>
</organism>
<keyword evidence="3" id="KW-1185">Reference proteome</keyword>
<dbReference type="AlphaFoldDB" id="S8B9M1"/>
<feature type="region of interest" description="Disordered" evidence="1">
    <location>
        <begin position="191"/>
        <end position="216"/>
    </location>
</feature>
<reference evidence="2 3" key="1">
    <citation type="journal article" date="2013" name="PLoS Genet.">
        <title>Genomic mechanisms accounting for the adaptation to parasitism in nematode-trapping fungi.</title>
        <authorList>
            <person name="Meerupati T."/>
            <person name="Andersson K.M."/>
            <person name="Friman E."/>
            <person name="Kumar D."/>
            <person name="Tunlid A."/>
            <person name="Ahren D."/>
        </authorList>
    </citation>
    <scope>NUCLEOTIDE SEQUENCE [LARGE SCALE GENOMIC DNA]</scope>
    <source>
        <strain evidence="2 3">CBS 200.50</strain>
    </source>
</reference>
<name>S8B9M1_DACHA</name>
<feature type="compositionally biased region" description="Polar residues" evidence="1">
    <location>
        <begin position="193"/>
        <end position="205"/>
    </location>
</feature>
<dbReference type="OrthoDB" id="5323061at2759"/>
<evidence type="ECO:0000313" key="3">
    <source>
        <dbReference type="Proteomes" id="UP000015100"/>
    </source>
</evidence>
<comment type="caution">
    <text evidence="2">The sequence shown here is derived from an EMBL/GenBank/DDBJ whole genome shotgun (WGS) entry which is preliminary data.</text>
</comment>
<protein>
    <submittedName>
        <fullName evidence="2">Uncharacterized protein</fullName>
    </submittedName>
</protein>
<dbReference type="EMBL" id="AQGS01001030">
    <property type="protein sequence ID" value="EPS35763.1"/>
    <property type="molecule type" value="Genomic_DNA"/>
</dbReference>
<dbReference type="OMA" id="DWVQFAY"/>
<dbReference type="Proteomes" id="UP000015100">
    <property type="component" value="Unassembled WGS sequence"/>
</dbReference>
<reference evidence="3" key="2">
    <citation type="submission" date="2013-04" db="EMBL/GenBank/DDBJ databases">
        <title>Genomic mechanisms accounting for the adaptation to parasitism in nematode-trapping fungi.</title>
        <authorList>
            <person name="Ahren D.G."/>
        </authorList>
    </citation>
    <scope>NUCLEOTIDE SEQUENCE [LARGE SCALE GENOMIC DNA]</scope>
    <source>
        <strain evidence="3">CBS 200.50</strain>
    </source>
</reference>
<sequence>MPIKAYVPSSPPLRPTHIGGLPPRRISALIIEEDLSDIDSSDSSWFLPANLYETITISQKEVPADSDSIIGSNFESNLNQNLDIPTAADTSRRPSISLARLHTPCIDDVEIKLPNYDYVHSASGSVKHSSASRRGSNSEVFFHSPLRRTRTYSEYSSSATSSTASGYESPVFYPDSDYGCDDDCGCDDEQHESVVSKSAKSQPIQVPSGGSKRRRRGCFVHNDTKRTMSDEDAIMDDSDDDDCDFDEVPIDDWVQFAYRPSSNFETALITEVVRRRKSDEHFASLKSQGISYEKELENAQFSESHRRSQWMKDMVRWYPQECGGGHVLPCIN</sequence>
<gene>
    <name evidence="2" type="ORF">H072_10719</name>
</gene>
<accession>S8B9M1</accession>
<evidence type="ECO:0000256" key="1">
    <source>
        <dbReference type="SAM" id="MobiDB-lite"/>
    </source>
</evidence>